<protein>
    <recommendedName>
        <fullName evidence="8">Thymidylate kinase</fullName>
        <ecNumber evidence="8">2.7.4.9</ecNumber>
    </recommendedName>
    <alternativeName>
        <fullName evidence="8">dTMP kinase</fullName>
    </alternativeName>
</protein>
<keyword evidence="6 8" id="KW-0067">ATP-binding</keyword>
<dbReference type="Gene3D" id="3.40.50.300">
    <property type="entry name" value="P-loop containing nucleotide triphosphate hydrolases"/>
    <property type="match status" value="1"/>
</dbReference>
<dbReference type="AlphaFoldDB" id="A0A1F5TSA7"/>
<dbReference type="PANTHER" id="PTHR10344:SF4">
    <property type="entry name" value="UMP-CMP KINASE 2, MITOCHONDRIAL"/>
    <property type="match status" value="1"/>
</dbReference>
<dbReference type="GO" id="GO:0005829">
    <property type="term" value="C:cytosol"/>
    <property type="evidence" value="ECO:0007669"/>
    <property type="project" value="TreeGrafter"/>
</dbReference>
<evidence type="ECO:0000256" key="5">
    <source>
        <dbReference type="ARBA" id="ARBA00022777"/>
    </source>
</evidence>
<evidence type="ECO:0000256" key="2">
    <source>
        <dbReference type="ARBA" id="ARBA00022679"/>
    </source>
</evidence>
<evidence type="ECO:0000256" key="1">
    <source>
        <dbReference type="ARBA" id="ARBA00009776"/>
    </source>
</evidence>
<evidence type="ECO:0000256" key="6">
    <source>
        <dbReference type="ARBA" id="ARBA00022840"/>
    </source>
</evidence>
<sequence length="236" mass="27375">MFFKYKPQNYPGYLVVIDGTDGSGKETQTKLLAERLEKEGLKAKIVDFPQYGKKSAGSVEEYLNGKYGDADTVGPWKGSIFYALDRYSASFEIRKLLKEGYIILSNRYVAANMGHQGGKIKNILKRKFFFKWLYWLEYKFFHIPFPDLNIILHVEASIGQKLVDKKNARDYVSGKKRDIHEADLNHLKKAEKIYLEIPKSLPGFTLIECTENNTILSREKIHEMVYKTLKQKLDFL</sequence>
<dbReference type="GO" id="GO:0005524">
    <property type="term" value="F:ATP binding"/>
    <property type="evidence" value="ECO:0007669"/>
    <property type="project" value="UniProtKB-UniRule"/>
</dbReference>
<dbReference type="SUPFAM" id="SSF52540">
    <property type="entry name" value="P-loop containing nucleoside triphosphate hydrolases"/>
    <property type="match status" value="1"/>
</dbReference>
<evidence type="ECO:0000313" key="11">
    <source>
        <dbReference type="Proteomes" id="UP000177579"/>
    </source>
</evidence>
<evidence type="ECO:0000259" key="9">
    <source>
        <dbReference type="Pfam" id="PF02223"/>
    </source>
</evidence>
<comment type="caution">
    <text evidence="10">The sequence shown here is derived from an EMBL/GenBank/DDBJ whole genome shotgun (WGS) entry which is preliminary data.</text>
</comment>
<reference evidence="10 11" key="1">
    <citation type="journal article" date="2016" name="Nat. Commun.">
        <title>Thousands of microbial genomes shed light on interconnected biogeochemical processes in an aquifer system.</title>
        <authorList>
            <person name="Anantharaman K."/>
            <person name="Brown C.T."/>
            <person name="Hug L.A."/>
            <person name="Sharon I."/>
            <person name="Castelle C.J."/>
            <person name="Probst A.J."/>
            <person name="Thomas B.C."/>
            <person name="Singh A."/>
            <person name="Wilkins M.J."/>
            <person name="Karaoz U."/>
            <person name="Brodie E.L."/>
            <person name="Williams K.H."/>
            <person name="Hubbard S.S."/>
            <person name="Banfield J.F."/>
        </authorList>
    </citation>
    <scope>NUCLEOTIDE SEQUENCE [LARGE SCALE GENOMIC DNA]</scope>
</reference>
<dbReference type="Proteomes" id="UP000177579">
    <property type="component" value="Unassembled WGS sequence"/>
</dbReference>
<dbReference type="InterPro" id="IPR027417">
    <property type="entry name" value="P-loop_NTPase"/>
</dbReference>
<proteinExistence type="inferred from homology"/>
<keyword evidence="2 8" id="KW-0808">Transferase</keyword>
<dbReference type="GO" id="GO:0006235">
    <property type="term" value="P:dTTP biosynthetic process"/>
    <property type="evidence" value="ECO:0007669"/>
    <property type="project" value="UniProtKB-UniRule"/>
</dbReference>
<evidence type="ECO:0000256" key="4">
    <source>
        <dbReference type="ARBA" id="ARBA00022741"/>
    </source>
</evidence>
<evidence type="ECO:0000256" key="3">
    <source>
        <dbReference type="ARBA" id="ARBA00022727"/>
    </source>
</evidence>
<accession>A0A1F5TSA7</accession>
<dbReference type="Pfam" id="PF02223">
    <property type="entry name" value="Thymidylate_kin"/>
    <property type="match status" value="1"/>
</dbReference>
<keyword evidence="4 8" id="KW-0547">Nucleotide-binding</keyword>
<keyword evidence="3 8" id="KW-0545">Nucleotide biosynthesis</keyword>
<evidence type="ECO:0000256" key="8">
    <source>
        <dbReference type="HAMAP-Rule" id="MF_00165"/>
    </source>
</evidence>
<comment type="caution">
    <text evidence="8">Lacks conserved residue(s) required for the propagation of feature annotation.</text>
</comment>
<dbReference type="GO" id="GO:0006227">
    <property type="term" value="P:dUDP biosynthetic process"/>
    <property type="evidence" value="ECO:0007669"/>
    <property type="project" value="TreeGrafter"/>
</dbReference>
<evidence type="ECO:0000313" key="10">
    <source>
        <dbReference type="EMBL" id="OGF41719.1"/>
    </source>
</evidence>
<dbReference type="EMBL" id="MFGO01000006">
    <property type="protein sequence ID" value="OGF41719.1"/>
    <property type="molecule type" value="Genomic_DNA"/>
</dbReference>
<comment type="catalytic activity">
    <reaction evidence="7 8">
        <text>dTMP + ATP = dTDP + ADP</text>
        <dbReference type="Rhea" id="RHEA:13517"/>
        <dbReference type="ChEBI" id="CHEBI:30616"/>
        <dbReference type="ChEBI" id="CHEBI:58369"/>
        <dbReference type="ChEBI" id="CHEBI:63528"/>
        <dbReference type="ChEBI" id="CHEBI:456216"/>
        <dbReference type="EC" id="2.7.4.9"/>
    </reaction>
</comment>
<feature type="domain" description="Thymidylate kinase-like" evidence="9">
    <location>
        <begin position="17"/>
        <end position="214"/>
    </location>
</feature>
<comment type="similarity">
    <text evidence="1 8">Belongs to the thymidylate kinase family.</text>
</comment>
<keyword evidence="5 8" id="KW-0418">Kinase</keyword>
<dbReference type="EC" id="2.7.4.9" evidence="8"/>
<dbReference type="HAMAP" id="MF_00165">
    <property type="entry name" value="Thymidylate_kinase"/>
    <property type="match status" value="1"/>
</dbReference>
<dbReference type="InterPro" id="IPR039430">
    <property type="entry name" value="Thymidylate_kin-like_dom"/>
</dbReference>
<dbReference type="GO" id="GO:0006233">
    <property type="term" value="P:dTDP biosynthetic process"/>
    <property type="evidence" value="ECO:0007669"/>
    <property type="project" value="InterPro"/>
</dbReference>
<dbReference type="InterPro" id="IPR018094">
    <property type="entry name" value="Thymidylate_kinase"/>
</dbReference>
<dbReference type="GO" id="GO:0004798">
    <property type="term" value="F:dTMP kinase activity"/>
    <property type="evidence" value="ECO:0007669"/>
    <property type="project" value="UniProtKB-UniRule"/>
</dbReference>
<gene>
    <name evidence="8" type="primary">tmk</name>
    <name evidence="10" type="ORF">A2531_06160</name>
</gene>
<name>A0A1F5TSA7_9BACT</name>
<organism evidence="10 11">
    <name type="scientific">Candidatus Falkowbacteria bacterium RIFOXYD2_FULL_34_120</name>
    <dbReference type="NCBI Taxonomy" id="1798007"/>
    <lineage>
        <taxon>Bacteria</taxon>
        <taxon>Candidatus Falkowiibacteriota</taxon>
    </lineage>
</organism>
<dbReference type="PANTHER" id="PTHR10344">
    <property type="entry name" value="THYMIDYLATE KINASE"/>
    <property type="match status" value="1"/>
</dbReference>
<comment type="function">
    <text evidence="8">Phosphorylation of dTMP to form dTDP in both de novo and salvage pathways of dTTP synthesis.</text>
</comment>
<evidence type="ECO:0000256" key="7">
    <source>
        <dbReference type="ARBA" id="ARBA00048743"/>
    </source>
</evidence>